<feature type="compositionally biased region" description="Basic and acidic residues" evidence="2">
    <location>
        <begin position="117"/>
        <end position="133"/>
    </location>
</feature>
<comment type="caution">
    <text evidence="4">The sequence shown here is derived from an EMBL/GenBank/DDBJ whole genome shotgun (WGS) entry which is preliminary data.</text>
</comment>
<protein>
    <submittedName>
        <fullName evidence="4">Uncharacterized protein</fullName>
    </submittedName>
</protein>
<feature type="compositionally biased region" description="Basic residues" evidence="2">
    <location>
        <begin position="134"/>
        <end position="145"/>
    </location>
</feature>
<evidence type="ECO:0000256" key="3">
    <source>
        <dbReference type="SAM" id="Phobius"/>
    </source>
</evidence>
<dbReference type="Gene3D" id="1.10.287.620">
    <property type="entry name" value="Helix Hairpins"/>
    <property type="match status" value="1"/>
</dbReference>
<keyword evidence="5" id="KW-1185">Reference proteome</keyword>
<dbReference type="EMBL" id="JACRWH010000004">
    <property type="protein sequence ID" value="MBC6011631.1"/>
    <property type="molecule type" value="Genomic_DNA"/>
</dbReference>
<feature type="coiled-coil region" evidence="1">
    <location>
        <begin position="403"/>
        <end position="444"/>
    </location>
</feature>
<keyword evidence="3" id="KW-0472">Membrane</keyword>
<feature type="region of interest" description="Disordered" evidence="2">
    <location>
        <begin position="116"/>
        <end position="145"/>
    </location>
</feature>
<reference evidence="4 5" key="1">
    <citation type="submission" date="2020-08" db="EMBL/GenBank/DDBJ databases">
        <authorList>
            <person name="Liu C."/>
            <person name="Sun Q."/>
        </authorList>
    </citation>
    <scope>NUCLEOTIDE SEQUENCE [LARGE SCALE GENOMIC DNA]</scope>
    <source>
        <strain evidence="4 5">L34</strain>
    </source>
</reference>
<keyword evidence="3" id="KW-0812">Transmembrane</keyword>
<keyword evidence="3" id="KW-1133">Transmembrane helix</keyword>
<keyword evidence="1" id="KW-0175">Coiled coil</keyword>
<evidence type="ECO:0000256" key="1">
    <source>
        <dbReference type="SAM" id="Coils"/>
    </source>
</evidence>
<feature type="compositionally biased region" description="Basic and acidic residues" evidence="2">
    <location>
        <begin position="46"/>
        <end position="61"/>
    </location>
</feature>
<proteinExistence type="predicted"/>
<sequence length="449" mass="49849">MDKKRKNENDEISQLLDSFQTNEEDTLEQKMDQFTKNQTRSRVEKHKPEPEIPFQAKKEEPSLGDTFVVGSKDLNESKEDLSATRTVMWNADDLKQEADSTNQTVVIDDDEIQSLLEEGKGPQLKREVINKKKEPSKKKSAPKKSHSKTGMYVALGVVGVLLVSLLIFGGMKLMTGGLSSSDEKTSEVQKKNYQELLDFANNYDDLSSSDQKKIIGFESKYNSLTRKQREKIDEILEEVTGKTFNELLASANKKTSTKKDNNNTEIAEKKAQLKQKINDLKKQLLSAQSELENAQNAQSSAQSDVDSLQSQIDSAGGSVSAAQSAVISAQADYDNAQSALQVCENRRSELEQIPNSELTQDQYTELQQLYAEHQGLVDNVNTTKSALADAKTALSAAQKNSDTSSLQNKLKSAKMKLDSANSDVTDAQSKVDSLNSQINDYQNQLNQLD</sequence>
<gene>
    <name evidence="4" type="ORF">H8911_02515</name>
</gene>
<dbReference type="Proteomes" id="UP000649075">
    <property type="component" value="Unassembled WGS sequence"/>
</dbReference>
<evidence type="ECO:0000256" key="2">
    <source>
        <dbReference type="SAM" id="MobiDB-lite"/>
    </source>
</evidence>
<feature type="region of interest" description="Disordered" evidence="2">
    <location>
        <begin position="1"/>
        <end position="71"/>
    </location>
</feature>
<accession>A0ABR7KFW4</accession>
<organism evidence="4 5">
    <name type="scientific">Holdemanella hominis</name>
    <dbReference type="NCBI Taxonomy" id="2764327"/>
    <lineage>
        <taxon>Bacteria</taxon>
        <taxon>Bacillati</taxon>
        <taxon>Bacillota</taxon>
        <taxon>Erysipelotrichia</taxon>
        <taxon>Erysipelotrichales</taxon>
        <taxon>Erysipelotrichaceae</taxon>
        <taxon>Holdemanella</taxon>
    </lineage>
</organism>
<name>A0ABR7KFW4_9FIRM</name>
<evidence type="ECO:0000313" key="4">
    <source>
        <dbReference type="EMBL" id="MBC6011631.1"/>
    </source>
</evidence>
<feature type="transmembrane region" description="Helical" evidence="3">
    <location>
        <begin position="149"/>
        <end position="171"/>
    </location>
</feature>
<dbReference type="SUPFAM" id="SSF57997">
    <property type="entry name" value="Tropomyosin"/>
    <property type="match status" value="1"/>
</dbReference>
<feature type="coiled-coil region" evidence="1">
    <location>
        <begin position="263"/>
        <end position="353"/>
    </location>
</feature>
<dbReference type="RefSeq" id="WP_186998603.1">
    <property type="nucleotide sequence ID" value="NZ_JACRWH010000004.1"/>
</dbReference>
<evidence type="ECO:0000313" key="5">
    <source>
        <dbReference type="Proteomes" id="UP000649075"/>
    </source>
</evidence>